<dbReference type="STRING" id="763407.A0A162NIU3"/>
<dbReference type="Gene3D" id="1.20.5.170">
    <property type="match status" value="1"/>
</dbReference>
<dbReference type="Pfam" id="PF00170">
    <property type="entry name" value="bZIP_1"/>
    <property type="match status" value="1"/>
</dbReference>
<keyword evidence="4" id="KW-0175">Coiled coil</keyword>
<evidence type="ECO:0000256" key="4">
    <source>
        <dbReference type="SAM" id="Coils"/>
    </source>
</evidence>
<dbReference type="GO" id="GO:0005737">
    <property type="term" value="C:cytoplasm"/>
    <property type="evidence" value="ECO:0007669"/>
    <property type="project" value="UniProtKB-SubCell"/>
</dbReference>
<evidence type="ECO:0000313" key="8">
    <source>
        <dbReference type="Proteomes" id="UP000077315"/>
    </source>
</evidence>
<evidence type="ECO:0000259" key="6">
    <source>
        <dbReference type="PROSITE" id="PS00036"/>
    </source>
</evidence>
<dbReference type="SUPFAM" id="SSF111430">
    <property type="entry name" value="YAP1 redox domain"/>
    <property type="match status" value="1"/>
</dbReference>
<dbReference type="InParanoid" id="A0A162NIU3"/>
<dbReference type="InterPro" id="IPR046347">
    <property type="entry name" value="bZIP_sf"/>
</dbReference>
<dbReference type="Gene3D" id="1.10.238.100">
    <property type="entry name" value="YAP1 redox domain. Chain B"/>
    <property type="match status" value="1"/>
</dbReference>
<feature type="domain" description="BZIP" evidence="6">
    <location>
        <begin position="17"/>
        <end position="32"/>
    </location>
</feature>
<dbReference type="OrthoDB" id="5380163at2759"/>
<protein>
    <submittedName>
        <fullName evidence="7">Basic-leucine zipper transcription factor</fullName>
    </submittedName>
</protein>
<dbReference type="PANTHER" id="PTHR40621">
    <property type="entry name" value="TRANSCRIPTION FACTOR KAPC-RELATED"/>
    <property type="match status" value="1"/>
</dbReference>
<accession>A0A162NIU3</accession>
<name>A0A162NIU3_PHYB8</name>
<keyword evidence="8" id="KW-1185">Reference proteome</keyword>
<evidence type="ECO:0000256" key="3">
    <source>
        <dbReference type="ARBA" id="ARBA00023242"/>
    </source>
</evidence>
<dbReference type="PANTHER" id="PTHR40621:SF6">
    <property type="entry name" value="AP-1-LIKE TRANSCRIPTION FACTOR YAP1-RELATED"/>
    <property type="match status" value="1"/>
</dbReference>
<comment type="subcellular location">
    <subcellularLocation>
        <location evidence="2">Cytoplasm</location>
    </subcellularLocation>
    <subcellularLocation>
        <location evidence="1">Nucleus</location>
    </subcellularLocation>
</comment>
<dbReference type="CDD" id="cd14688">
    <property type="entry name" value="bZIP_YAP"/>
    <property type="match status" value="1"/>
</dbReference>
<dbReference type="AlphaFoldDB" id="A0A162NIU3"/>
<dbReference type="SUPFAM" id="SSF57959">
    <property type="entry name" value="Leucine zipper domain"/>
    <property type="match status" value="1"/>
</dbReference>
<evidence type="ECO:0000313" key="7">
    <source>
        <dbReference type="EMBL" id="OAD74638.1"/>
    </source>
</evidence>
<dbReference type="PROSITE" id="PS00036">
    <property type="entry name" value="BZIP_BASIC"/>
    <property type="match status" value="1"/>
</dbReference>
<dbReference type="EMBL" id="KV440978">
    <property type="protein sequence ID" value="OAD74638.1"/>
    <property type="molecule type" value="Genomic_DNA"/>
</dbReference>
<feature type="region of interest" description="Disordered" evidence="5">
    <location>
        <begin position="145"/>
        <end position="167"/>
    </location>
</feature>
<gene>
    <name evidence="7" type="ORF">PHYBLDRAFT_166989</name>
</gene>
<dbReference type="GO" id="GO:0000976">
    <property type="term" value="F:transcription cis-regulatory region binding"/>
    <property type="evidence" value="ECO:0007669"/>
    <property type="project" value="InterPro"/>
</dbReference>
<dbReference type="VEuPathDB" id="FungiDB:PHYBLDRAFT_166989"/>
<dbReference type="GO" id="GO:0001228">
    <property type="term" value="F:DNA-binding transcription activator activity, RNA polymerase II-specific"/>
    <property type="evidence" value="ECO:0007669"/>
    <property type="project" value="TreeGrafter"/>
</dbReference>
<feature type="coiled-coil region" evidence="4">
    <location>
        <begin position="55"/>
        <end position="82"/>
    </location>
</feature>
<dbReference type="InterPro" id="IPR050936">
    <property type="entry name" value="AP-1-like"/>
</dbReference>
<dbReference type="SMART" id="SM00338">
    <property type="entry name" value="BRLZ"/>
    <property type="match status" value="1"/>
</dbReference>
<reference evidence="8" key="1">
    <citation type="submission" date="2015-06" db="EMBL/GenBank/DDBJ databases">
        <title>Expansion of signal transduction pathways in fungi by whole-genome duplication.</title>
        <authorList>
            <consortium name="DOE Joint Genome Institute"/>
            <person name="Corrochano L.M."/>
            <person name="Kuo A."/>
            <person name="Marcet-Houben M."/>
            <person name="Polaino S."/>
            <person name="Salamov A."/>
            <person name="Villalobos J.M."/>
            <person name="Alvarez M.I."/>
            <person name="Avalos J."/>
            <person name="Benito E.P."/>
            <person name="Benoit I."/>
            <person name="Burger G."/>
            <person name="Camino L.P."/>
            <person name="Canovas D."/>
            <person name="Cerda-Olmedo E."/>
            <person name="Cheng J.-F."/>
            <person name="Dominguez A."/>
            <person name="Elias M."/>
            <person name="Eslava A.P."/>
            <person name="Glaser F."/>
            <person name="Grimwood J."/>
            <person name="Gutierrez G."/>
            <person name="Heitman J."/>
            <person name="Henrissat B."/>
            <person name="Iturriaga E.A."/>
            <person name="Lang B.F."/>
            <person name="Lavin J.L."/>
            <person name="Lee S."/>
            <person name="Li W."/>
            <person name="Lindquist E."/>
            <person name="Lopez-Garcia S."/>
            <person name="Luque E.M."/>
            <person name="Marcos A.T."/>
            <person name="Martin J."/>
            <person name="McCluskey K."/>
            <person name="Medina H.R."/>
            <person name="Miralles-Duran A."/>
            <person name="Miyazaki A."/>
            <person name="Munoz-Torres E."/>
            <person name="Oguiza J.A."/>
            <person name="Ohm R."/>
            <person name="Olmedo M."/>
            <person name="Orejas M."/>
            <person name="Ortiz-Castellanos L."/>
            <person name="Pisabarro A.G."/>
            <person name="Rodriguez-Romero J."/>
            <person name="Ruiz-Herrera J."/>
            <person name="Ruiz-Vazquez R."/>
            <person name="Sanz C."/>
            <person name="Schackwitz W."/>
            <person name="Schmutz J."/>
            <person name="Shahriari M."/>
            <person name="Shelest E."/>
            <person name="Silva-Franco F."/>
            <person name="Soanes D."/>
            <person name="Syed K."/>
            <person name="Tagua V.G."/>
            <person name="Talbot N.J."/>
            <person name="Thon M."/>
            <person name="De vries R.P."/>
            <person name="Wiebenga A."/>
            <person name="Yadav J.S."/>
            <person name="Braun E.L."/>
            <person name="Baker S."/>
            <person name="Garre V."/>
            <person name="Horwitz B."/>
            <person name="Torres-Martinez S."/>
            <person name="Idnurm A."/>
            <person name="Herrera-Estrella A."/>
            <person name="Gabaldon T."/>
            <person name="Grigoriev I.V."/>
        </authorList>
    </citation>
    <scope>NUCLEOTIDE SEQUENCE [LARGE SCALE GENOMIC DNA]</scope>
    <source>
        <strain evidence="8">NRRL 1555(-)</strain>
    </source>
</reference>
<dbReference type="RefSeq" id="XP_018292678.1">
    <property type="nucleotide sequence ID" value="XM_018435549.1"/>
</dbReference>
<organism evidence="7 8">
    <name type="scientific">Phycomyces blakesleeanus (strain ATCC 8743b / DSM 1359 / FGSC 10004 / NBRC 33097 / NRRL 1555)</name>
    <dbReference type="NCBI Taxonomy" id="763407"/>
    <lineage>
        <taxon>Eukaryota</taxon>
        <taxon>Fungi</taxon>
        <taxon>Fungi incertae sedis</taxon>
        <taxon>Mucoromycota</taxon>
        <taxon>Mucoromycotina</taxon>
        <taxon>Mucoromycetes</taxon>
        <taxon>Mucorales</taxon>
        <taxon>Phycomycetaceae</taxon>
        <taxon>Phycomyces</taxon>
    </lineage>
</organism>
<dbReference type="GO" id="GO:0090575">
    <property type="term" value="C:RNA polymerase II transcription regulator complex"/>
    <property type="evidence" value="ECO:0007669"/>
    <property type="project" value="TreeGrafter"/>
</dbReference>
<sequence>MMKLAITMQIPSDPKLKRKLQNRESQRASRKRKDVYMNELQTKLQTFEDSKAESMIKAQEDNAKLKKMVEQLRVTKTALENKLSSLFGPNSFKDFMKKKSTPPSTPPAIFASSSTLIQSPMPNSSFSTDQENDDPQMYFLPRKKPSEETGELVMPTDPTSLHPIYSTTPRPKELVESWERFSKHPRFDDIDLDFVCTEMKKKAQITDHNEKLNSIIELHYPA</sequence>
<dbReference type="InterPro" id="IPR023167">
    <property type="entry name" value="Yap1_redox_dom_sf"/>
</dbReference>
<dbReference type="Proteomes" id="UP000077315">
    <property type="component" value="Unassembled WGS sequence"/>
</dbReference>
<feature type="region of interest" description="Disordered" evidence="5">
    <location>
        <begin position="1"/>
        <end position="32"/>
    </location>
</feature>
<evidence type="ECO:0000256" key="1">
    <source>
        <dbReference type="ARBA" id="ARBA00004123"/>
    </source>
</evidence>
<evidence type="ECO:0000256" key="2">
    <source>
        <dbReference type="ARBA" id="ARBA00004496"/>
    </source>
</evidence>
<proteinExistence type="predicted"/>
<keyword evidence="3" id="KW-0539">Nucleus</keyword>
<dbReference type="InterPro" id="IPR004827">
    <property type="entry name" value="bZIP"/>
</dbReference>
<evidence type="ECO:0000256" key="5">
    <source>
        <dbReference type="SAM" id="MobiDB-lite"/>
    </source>
</evidence>
<dbReference type="GeneID" id="28996455"/>